<keyword evidence="2" id="KW-1003">Cell membrane</keyword>
<accession>A0A9P0TGC6</accession>
<evidence type="ECO:0000256" key="7">
    <source>
        <dbReference type="ARBA" id="ARBA00023136"/>
    </source>
</evidence>
<keyword evidence="8" id="KW-0675">Receptor</keyword>
<dbReference type="GO" id="GO:0007165">
    <property type="term" value="P:signal transduction"/>
    <property type="evidence" value="ECO:0007669"/>
    <property type="project" value="UniProtKB-KW"/>
</dbReference>
<dbReference type="GO" id="GO:0005886">
    <property type="term" value="C:plasma membrane"/>
    <property type="evidence" value="ECO:0007669"/>
    <property type="project" value="UniProtKB-SubCell"/>
</dbReference>
<proteinExistence type="predicted"/>
<evidence type="ECO:0000256" key="10">
    <source>
        <dbReference type="SAM" id="Phobius"/>
    </source>
</evidence>
<keyword evidence="6 10" id="KW-1133">Transmembrane helix</keyword>
<evidence type="ECO:0000256" key="6">
    <source>
        <dbReference type="ARBA" id="ARBA00022989"/>
    </source>
</evidence>
<name>A0A9P0TGC6_PIEBR</name>
<sequence length="275" mass="31190">MSTYAVVVILEIFIPSYLGTQLRYRSQKLVNAAYCSEWIARSESFKRSLKLFMLRANNPIDFSGCGLFPLTLDTFTSAVGIYGHMMYNINIDSLIAGLILKVIAQVRIVDQELRNLKSNSVEEEQLVKLNKCLRHYEKPKTFGALMSMLLYMSPYAFVMILQIFVPAYLGTQLRYRSQDLVNAAYCSEWIARSESFKRSLKLFMLRANTPIVFSGCGLFPLTLDTFTSRSDAPNAFNQRVVTFAAGPRGRTVISKGRGEYYYVPITVPIVGRGRK</sequence>
<keyword evidence="12" id="KW-1185">Reference proteome</keyword>
<evidence type="ECO:0000313" key="12">
    <source>
        <dbReference type="Proteomes" id="UP001152562"/>
    </source>
</evidence>
<dbReference type="AlphaFoldDB" id="A0A9P0TGC6"/>
<dbReference type="GO" id="GO:0004984">
    <property type="term" value="F:olfactory receptor activity"/>
    <property type="evidence" value="ECO:0007669"/>
    <property type="project" value="InterPro"/>
</dbReference>
<organism evidence="11 12">
    <name type="scientific">Pieris brassicae</name>
    <name type="common">White butterfly</name>
    <name type="synonym">Large white butterfly</name>
    <dbReference type="NCBI Taxonomy" id="7116"/>
    <lineage>
        <taxon>Eukaryota</taxon>
        <taxon>Metazoa</taxon>
        <taxon>Ecdysozoa</taxon>
        <taxon>Arthropoda</taxon>
        <taxon>Hexapoda</taxon>
        <taxon>Insecta</taxon>
        <taxon>Pterygota</taxon>
        <taxon>Neoptera</taxon>
        <taxon>Endopterygota</taxon>
        <taxon>Lepidoptera</taxon>
        <taxon>Glossata</taxon>
        <taxon>Ditrysia</taxon>
        <taxon>Papilionoidea</taxon>
        <taxon>Pieridae</taxon>
        <taxon>Pierinae</taxon>
        <taxon>Pieris</taxon>
    </lineage>
</organism>
<reference evidence="11" key="1">
    <citation type="submission" date="2022-05" db="EMBL/GenBank/DDBJ databases">
        <authorList>
            <person name="Okamura Y."/>
        </authorList>
    </citation>
    <scope>NUCLEOTIDE SEQUENCE</scope>
</reference>
<comment type="subcellular location">
    <subcellularLocation>
        <location evidence="1">Cell membrane</location>
        <topology evidence="1">Multi-pass membrane protein</topology>
    </subcellularLocation>
</comment>
<evidence type="ECO:0000256" key="1">
    <source>
        <dbReference type="ARBA" id="ARBA00004651"/>
    </source>
</evidence>
<evidence type="ECO:0000256" key="3">
    <source>
        <dbReference type="ARBA" id="ARBA00022606"/>
    </source>
</evidence>
<evidence type="ECO:0000256" key="5">
    <source>
        <dbReference type="ARBA" id="ARBA00022725"/>
    </source>
</evidence>
<comment type="caution">
    <text evidence="11">The sequence shown here is derived from an EMBL/GenBank/DDBJ whole genome shotgun (WGS) entry which is preliminary data.</text>
</comment>
<dbReference type="GO" id="GO:0005549">
    <property type="term" value="F:odorant binding"/>
    <property type="evidence" value="ECO:0007669"/>
    <property type="project" value="InterPro"/>
</dbReference>
<evidence type="ECO:0000256" key="8">
    <source>
        <dbReference type="ARBA" id="ARBA00023170"/>
    </source>
</evidence>
<dbReference type="PANTHER" id="PTHR21137:SF35">
    <property type="entry name" value="ODORANT RECEPTOR 19A-RELATED"/>
    <property type="match status" value="1"/>
</dbReference>
<keyword evidence="5" id="KW-0552">Olfaction</keyword>
<evidence type="ECO:0000256" key="2">
    <source>
        <dbReference type="ARBA" id="ARBA00022475"/>
    </source>
</evidence>
<evidence type="ECO:0000313" key="11">
    <source>
        <dbReference type="EMBL" id="CAH4030987.1"/>
    </source>
</evidence>
<dbReference type="InterPro" id="IPR004117">
    <property type="entry name" value="7tm6_olfct_rcpt"/>
</dbReference>
<keyword evidence="9" id="KW-0807">Transducer</keyword>
<dbReference type="EMBL" id="CALOZG010000013">
    <property type="protein sequence ID" value="CAH4030987.1"/>
    <property type="molecule type" value="Genomic_DNA"/>
</dbReference>
<gene>
    <name evidence="11" type="ORF">PIBRA_LOCUS7576</name>
</gene>
<evidence type="ECO:0008006" key="13">
    <source>
        <dbReference type="Google" id="ProtNLM"/>
    </source>
</evidence>
<evidence type="ECO:0000256" key="9">
    <source>
        <dbReference type="ARBA" id="ARBA00023224"/>
    </source>
</evidence>
<keyword evidence="4 10" id="KW-0812">Transmembrane</keyword>
<evidence type="ECO:0000256" key="4">
    <source>
        <dbReference type="ARBA" id="ARBA00022692"/>
    </source>
</evidence>
<dbReference type="Proteomes" id="UP001152562">
    <property type="component" value="Unassembled WGS sequence"/>
</dbReference>
<feature type="transmembrane region" description="Helical" evidence="10">
    <location>
        <begin position="148"/>
        <end position="169"/>
    </location>
</feature>
<keyword evidence="7 10" id="KW-0472">Membrane</keyword>
<keyword evidence="3" id="KW-0716">Sensory transduction</keyword>
<protein>
    <recommendedName>
        <fullName evidence="13">Odorant receptor</fullName>
    </recommendedName>
</protein>
<dbReference type="Pfam" id="PF02949">
    <property type="entry name" value="7tm_6"/>
    <property type="match status" value="2"/>
</dbReference>
<dbReference type="PANTHER" id="PTHR21137">
    <property type="entry name" value="ODORANT RECEPTOR"/>
    <property type="match status" value="1"/>
</dbReference>